<comment type="caution">
    <text evidence="1">The sequence shown here is derived from an EMBL/GenBank/DDBJ whole genome shotgun (WGS) entry which is preliminary data.</text>
</comment>
<protein>
    <submittedName>
        <fullName evidence="1">5337_t:CDS:1</fullName>
    </submittedName>
</protein>
<dbReference type="Proteomes" id="UP000789525">
    <property type="component" value="Unassembled WGS sequence"/>
</dbReference>
<accession>A0ACA9KP82</accession>
<reference evidence="1" key="1">
    <citation type="submission" date="2021-06" db="EMBL/GenBank/DDBJ databases">
        <authorList>
            <person name="Kallberg Y."/>
            <person name="Tangrot J."/>
            <person name="Rosling A."/>
        </authorList>
    </citation>
    <scope>NUCLEOTIDE SEQUENCE</scope>
    <source>
        <strain evidence="1">CL356</strain>
    </source>
</reference>
<proteinExistence type="predicted"/>
<dbReference type="EMBL" id="CAJVPT010002610">
    <property type="protein sequence ID" value="CAG8484231.1"/>
    <property type="molecule type" value="Genomic_DNA"/>
</dbReference>
<organism evidence="1 2">
    <name type="scientific">Acaulospora colombiana</name>
    <dbReference type="NCBI Taxonomy" id="27376"/>
    <lineage>
        <taxon>Eukaryota</taxon>
        <taxon>Fungi</taxon>
        <taxon>Fungi incertae sedis</taxon>
        <taxon>Mucoromycota</taxon>
        <taxon>Glomeromycotina</taxon>
        <taxon>Glomeromycetes</taxon>
        <taxon>Diversisporales</taxon>
        <taxon>Acaulosporaceae</taxon>
        <taxon>Acaulospora</taxon>
    </lineage>
</organism>
<name>A0ACA9KP82_9GLOM</name>
<evidence type="ECO:0000313" key="1">
    <source>
        <dbReference type="EMBL" id="CAG8484231.1"/>
    </source>
</evidence>
<evidence type="ECO:0000313" key="2">
    <source>
        <dbReference type="Proteomes" id="UP000789525"/>
    </source>
</evidence>
<gene>
    <name evidence="1" type="ORF">ACOLOM_LOCUS2109</name>
</gene>
<keyword evidence="2" id="KW-1185">Reference proteome</keyword>
<sequence>MKQITLEKQRNLEKANKYVTGTLRNFQVGLADKHSRVQKLNSLEKEINKKKEEIGRDRQEIDILRRNIKTRRQVLQESLAYFKKYKSHQEALVVKDVENTKERKVLIAELVSLFDLKQASSDPSKHSKKDDATEISDDDDEYAIAGMILPKEANFIRYPYADTNAAVGHVIHMLGLVAYYLGVKLPFVMVNRGSKSYTKGSVPGIPISKMPLVLNDHNLEVFTVGMAMLNYNIAYLCYTQGVEVAFHKIPHTLQNLYLCCQAPNLGRSGHLTALNRILDQSFSLDFEEVVRIMFARRNGNEIMDSNIPVVSINNYIEQGAVSFYLVILKTGDSCVHQSFKFTDFEDENDEDGDNWVICDDTT</sequence>